<feature type="transmembrane region" description="Helical" evidence="13">
    <location>
        <begin position="535"/>
        <end position="556"/>
    </location>
</feature>
<evidence type="ECO:0000256" key="6">
    <source>
        <dbReference type="ARBA" id="ARBA00023065"/>
    </source>
</evidence>
<dbReference type="PANTHER" id="PTHR42643">
    <property type="entry name" value="IONOTROPIC RECEPTOR 20A-RELATED"/>
    <property type="match status" value="1"/>
</dbReference>
<evidence type="ECO:0000256" key="12">
    <source>
        <dbReference type="SAM" id="MobiDB-lite"/>
    </source>
</evidence>
<keyword evidence="8" id="KW-0675">Receptor</keyword>
<proteinExistence type="predicted"/>
<gene>
    <name evidence="16" type="ORF">LSH36_1706g00022</name>
</gene>
<feature type="transmembrane region" description="Helical" evidence="13">
    <location>
        <begin position="792"/>
        <end position="810"/>
    </location>
</feature>
<evidence type="ECO:0000256" key="3">
    <source>
        <dbReference type="ARBA" id="ARBA00022475"/>
    </source>
</evidence>
<accession>A0AAD9IRC7</accession>
<evidence type="ECO:0000256" key="9">
    <source>
        <dbReference type="ARBA" id="ARBA00023180"/>
    </source>
</evidence>
<evidence type="ECO:0000313" key="17">
    <source>
        <dbReference type="Proteomes" id="UP001208570"/>
    </source>
</evidence>
<dbReference type="InterPro" id="IPR001320">
    <property type="entry name" value="Iontro_rcpt_C"/>
</dbReference>
<dbReference type="EMBL" id="JAODUP010001704">
    <property type="protein sequence ID" value="KAK2139587.1"/>
    <property type="molecule type" value="Genomic_DNA"/>
</dbReference>
<evidence type="ECO:0000256" key="11">
    <source>
        <dbReference type="ARBA" id="ARBA00023303"/>
    </source>
</evidence>
<dbReference type="GO" id="GO:0050906">
    <property type="term" value="P:detection of stimulus involved in sensory perception"/>
    <property type="evidence" value="ECO:0007669"/>
    <property type="project" value="UniProtKB-ARBA"/>
</dbReference>
<dbReference type="Gene3D" id="1.10.287.70">
    <property type="match status" value="1"/>
</dbReference>
<keyword evidence="11" id="KW-0407">Ion channel</keyword>
<dbReference type="FunFam" id="1.10.287.70:FF:000143">
    <property type="entry name" value="Probable glutamate receptor"/>
    <property type="match status" value="1"/>
</dbReference>
<evidence type="ECO:0000256" key="5">
    <source>
        <dbReference type="ARBA" id="ARBA00022989"/>
    </source>
</evidence>
<reference evidence="16" key="1">
    <citation type="journal article" date="2023" name="Mol. Biol. Evol.">
        <title>Third-Generation Sequencing Reveals the Adaptive Role of the Epigenome in Three Deep-Sea Polychaetes.</title>
        <authorList>
            <person name="Perez M."/>
            <person name="Aroh O."/>
            <person name="Sun Y."/>
            <person name="Lan Y."/>
            <person name="Juniper S.K."/>
            <person name="Young C.R."/>
            <person name="Angers B."/>
            <person name="Qian P.Y."/>
        </authorList>
    </citation>
    <scope>NUCLEOTIDE SEQUENCE</scope>
    <source>
        <strain evidence="16">P08H-3</strain>
    </source>
</reference>
<dbReference type="InterPro" id="IPR052192">
    <property type="entry name" value="Insect_Ionotropic_Sensory_Rcpt"/>
</dbReference>
<dbReference type="SUPFAM" id="SSF53850">
    <property type="entry name" value="Periplasmic binding protein-like II"/>
    <property type="match status" value="1"/>
</dbReference>
<dbReference type="GO" id="GO:0005886">
    <property type="term" value="C:plasma membrane"/>
    <property type="evidence" value="ECO:0007669"/>
    <property type="project" value="UniProtKB-SubCell"/>
</dbReference>
<dbReference type="SUPFAM" id="SSF81324">
    <property type="entry name" value="Voltage-gated potassium channels"/>
    <property type="match status" value="1"/>
</dbReference>
<dbReference type="SMART" id="SM00079">
    <property type="entry name" value="PBPe"/>
    <property type="match status" value="1"/>
</dbReference>
<evidence type="ECO:0000256" key="4">
    <source>
        <dbReference type="ARBA" id="ARBA00022692"/>
    </source>
</evidence>
<keyword evidence="7 13" id="KW-0472">Membrane</keyword>
<dbReference type="FunFam" id="3.40.190.10:FF:000024">
    <property type="entry name" value="Glutamate receptor, ionotropic, delta 1"/>
    <property type="match status" value="1"/>
</dbReference>
<protein>
    <recommendedName>
        <fullName evidence="18">Glutamate receptor</fullName>
    </recommendedName>
</protein>
<dbReference type="PANTHER" id="PTHR42643:SF24">
    <property type="entry name" value="IONOTROPIC RECEPTOR 60A"/>
    <property type="match status" value="1"/>
</dbReference>
<evidence type="ECO:0000256" key="1">
    <source>
        <dbReference type="ARBA" id="ARBA00004651"/>
    </source>
</evidence>
<evidence type="ECO:0000256" key="7">
    <source>
        <dbReference type="ARBA" id="ARBA00023136"/>
    </source>
</evidence>
<evidence type="ECO:0000259" key="14">
    <source>
        <dbReference type="SMART" id="SM00079"/>
    </source>
</evidence>
<dbReference type="Gene3D" id="3.40.190.10">
    <property type="entry name" value="Periplasmic binding protein-like II"/>
    <property type="match status" value="2"/>
</dbReference>
<feature type="domain" description="Ionotropic glutamate receptor C-terminal" evidence="14">
    <location>
        <begin position="412"/>
        <end position="771"/>
    </location>
</feature>
<evidence type="ECO:0000313" key="16">
    <source>
        <dbReference type="EMBL" id="KAK2139587.1"/>
    </source>
</evidence>
<feature type="domain" description="Ionotropic glutamate receptor L-glutamate and glycine-binding" evidence="15">
    <location>
        <begin position="422"/>
        <end position="482"/>
    </location>
</feature>
<dbReference type="Pfam" id="PF10613">
    <property type="entry name" value="Lig_chan-Glu_bd"/>
    <property type="match status" value="1"/>
</dbReference>
<keyword evidence="2" id="KW-0813">Transport</keyword>
<comment type="subcellular location">
    <subcellularLocation>
        <location evidence="1">Cell membrane</location>
        <topology evidence="1">Multi-pass membrane protein</topology>
    </subcellularLocation>
</comment>
<organism evidence="16 17">
    <name type="scientific">Paralvinella palmiformis</name>
    <dbReference type="NCBI Taxonomy" id="53620"/>
    <lineage>
        <taxon>Eukaryota</taxon>
        <taxon>Metazoa</taxon>
        <taxon>Spiralia</taxon>
        <taxon>Lophotrochozoa</taxon>
        <taxon>Annelida</taxon>
        <taxon>Polychaeta</taxon>
        <taxon>Sedentaria</taxon>
        <taxon>Canalipalpata</taxon>
        <taxon>Terebellida</taxon>
        <taxon>Terebelliformia</taxon>
        <taxon>Alvinellidae</taxon>
        <taxon>Paralvinella</taxon>
    </lineage>
</organism>
<evidence type="ECO:0008006" key="18">
    <source>
        <dbReference type="Google" id="ProtNLM"/>
    </source>
</evidence>
<keyword evidence="3" id="KW-1003">Cell membrane</keyword>
<keyword evidence="10" id="KW-1071">Ligand-gated ion channel</keyword>
<feature type="compositionally biased region" description="Acidic residues" evidence="12">
    <location>
        <begin position="320"/>
        <end position="332"/>
    </location>
</feature>
<evidence type="ECO:0000256" key="13">
    <source>
        <dbReference type="SAM" id="Phobius"/>
    </source>
</evidence>
<sequence length="839" mass="95493">MINLRIRRAAAARLIKTTNQASNWRLDNMTAADGMASLDGNLLGLLEDYRYGNLTRLSRAINQWNLNHTLHVSYDSMVTSYQTTDVDMLQFVSRMSCSGALAILSLSPCDSRLIQTLSFSRIPAIVLNPRPVCFASISHARDVILLPPYWKISDAISSFVDGHHRRIIVIYDQTADPHLTTLIASLEKNLSHKPVISSVYVREDTWPLVLDDFRQIDPDQTLVSHYTLYLLWADVVINRRILRQVRRIRISGWYILIVCPNRQHFVNMTAHISKIMLNDMAFLLINKQNTLYPDVRLQDLIHALAKAANTTTSPGYDVFFGDDNDDDDDDDNNNNNSNNTTSCFSRNKAHLADVIMSYLPSASVLPTCRHYEVYTANGNDDNPQLVSEHLCQNGVIRTNLDIFPRRGLSGKHLRINTMESSPFVVITGHRDAMHFGGMAIEMLEELARRLNFTYTLSRVPDGQFGNSKPDGNWTGLIGQLQRKEVDMCVASLSVTEQRKTVIDFVEYYFEYGAAIMKKPDEDENKWRVILQPFRWHVWVCLVFSVPFAGLVAWIISVFVYKLNKKKEDSFVDAKNSTWYIFGALLTQGGSFLPHSASGRTFICSWWFFSIIVVATYGGSLIAYLTISKLDAPFDDLEGLVRQDRYKWGFKEGTVYYTAFKSATGGVYHQLWEGVQKFSKNDPRMMTRSIDKQLAMVKQGRYVLIMDRTPLLVQVISDHTCELVLLSETFMPLPFGIGLQKNSPYKAAIYEGVKLLRQSGLLKHWEKKWWPKQSCSGIPMPESHKITLMDAQSAFYLLLVGITVASFVLFGEQVRKQVKKLVKKQRMNLSVTNGSLTSIR</sequence>
<dbReference type="InterPro" id="IPR019594">
    <property type="entry name" value="Glu/Gly-bd"/>
</dbReference>
<dbReference type="SMART" id="SM00918">
    <property type="entry name" value="Lig_chan-Glu_bd"/>
    <property type="match status" value="1"/>
</dbReference>
<name>A0AAD9IRC7_9ANNE</name>
<dbReference type="AlphaFoldDB" id="A0AAD9IRC7"/>
<keyword evidence="9" id="KW-0325">Glycoprotein</keyword>
<keyword evidence="17" id="KW-1185">Reference proteome</keyword>
<dbReference type="GO" id="GO:0015276">
    <property type="term" value="F:ligand-gated monoatomic ion channel activity"/>
    <property type="evidence" value="ECO:0007669"/>
    <property type="project" value="InterPro"/>
</dbReference>
<dbReference type="Proteomes" id="UP001208570">
    <property type="component" value="Unassembled WGS sequence"/>
</dbReference>
<evidence type="ECO:0000256" key="8">
    <source>
        <dbReference type="ARBA" id="ARBA00023170"/>
    </source>
</evidence>
<comment type="caution">
    <text evidence="16">The sequence shown here is derived from an EMBL/GenBank/DDBJ whole genome shotgun (WGS) entry which is preliminary data.</text>
</comment>
<feature type="region of interest" description="Disordered" evidence="12">
    <location>
        <begin position="319"/>
        <end position="342"/>
    </location>
</feature>
<keyword evidence="5 13" id="KW-1133">Transmembrane helix</keyword>
<evidence type="ECO:0000259" key="15">
    <source>
        <dbReference type="SMART" id="SM00918"/>
    </source>
</evidence>
<keyword evidence="4 13" id="KW-0812">Transmembrane</keyword>
<evidence type="ECO:0000256" key="2">
    <source>
        <dbReference type="ARBA" id="ARBA00022448"/>
    </source>
</evidence>
<evidence type="ECO:0000256" key="10">
    <source>
        <dbReference type="ARBA" id="ARBA00023286"/>
    </source>
</evidence>
<feature type="transmembrane region" description="Helical" evidence="13">
    <location>
        <begin position="605"/>
        <end position="626"/>
    </location>
</feature>
<dbReference type="Pfam" id="PF00060">
    <property type="entry name" value="Lig_chan"/>
    <property type="match status" value="1"/>
</dbReference>
<keyword evidence="6" id="KW-0406">Ion transport</keyword>